<protein>
    <submittedName>
        <fullName evidence="2">Putative glutathione S-transferase</fullName>
    </submittedName>
</protein>
<dbReference type="InterPro" id="IPR004045">
    <property type="entry name" value="Glutathione_S-Trfase_N"/>
</dbReference>
<dbReference type="GO" id="GO:0005739">
    <property type="term" value="C:mitochondrion"/>
    <property type="evidence" value="ECO:0007669"/>
    <property type="project" value="TreeGrafter"/>
</dbReference>
<dbReference type="Gene3D" id="3.40.30.10">
    <property type="entry name" value="Glutaredoxin"/>
    <property type="match status" value="1"/>
</dbReference>
<dbReference type="PROSITE" id="PS50404">
    <property type="entry name" value="GST_NTER"/>
    <property type="match status" value="1"/>
</dbReference>
<dbReference type="PANTHER" id="PTHR42673">
    <property type="entry name" value="MALEYLACETOACETATE ISOMERASE"/>
    <property type="match status" value="1"/>
</dbReference>
<evidence type="ECO:0000313" key="2">
    <source>
        <dbReference type="EMBL" id="KPI36473.1"/>
    </source>
</evidence>
<dbReference type="Gene3D" id="1.20.1050.10">
    <property type="match status" value="1"/>
</dbReference>
<dbReference type="GO" id="GO:0016034">
    <property type="term" value="F:maleylacetoacetate isomerase activity"/>
    <property type="evidence" value="ECO:0007669"/>
    <property type="project" value="TreeGrafter"/>
</dbReference>
<evidence type="ECO:0000259" key="1">
    <source>
        <dbReference type="PROSITE" id="PS50404"/>
    </source>
</evidence>
<dbReference type="GO" id="GO:0004364">
    <property type="term" value="F:glutathione transferase activity"/>
    <property type="evidence" value="ECO:0007669"/>
    <property type="project" value="TreeGrafter"/>
</dbReference>
<reference evidence="2 3" key="1">
    <citation type="submission" date="2015-06" db="EMBL/GenBank/DDBJ databases">
        <title>Draft genome of the ant-associated black yeast Phialophora attae CBS 131958.</title>
        <authorList>
            <person name="Moreno L.F."/>
            <person name="Stielow B.J."/>
            <person name="de Hoog S."/>
            <person name="Vicente V.A."/>
            <person name="Weiss V.A."/>
            <person name="de Vries M."/>
            <person name="Cruz L.M."/>
            <person name="Souza E.M."/>
        </authorList>
    </citation>
    <scope>NUCLEOTIDE SEQUENCE [LARGE SCALE GENOMIC DNA]</scope>
    <source>
        <strain evidence="2 3">CBS 131958</strain>
    </source>
</reference>
<dbReference type="VEuPathDB" id="FungiDB:AB675_2926"/>
<dbReference type="Proteomes" id="UP000038010">
    <property type="component" value="Unassembled WGS sequence"/>
</dbReference>
<dbReference type="AlphaFoldDB" id="A0A0N1NWA5"/>
<proteinExistence type="predicted"/>
<keyword evidence="3" id="KW-1185">Reference proteome</keyword>
<evidence type="ECO:0000313" key="3">
    <source>
        <dbReference type="Proteomes" id="UP000038010"/>
    </source>
</evidence>
<dbReference type="STRING" id="1664694.A0A0N1NWA5"/>
<dbReference type="GO" id="GO:0006749">
    <property type="term" value="P:glutathione metabolic process"/>
    <property type="evidence" value="ECO:0007669"/>
    <property type="project" value="TreeGrafter"/>
</dbReference>
<sequence length="155" mass="17305">MATTTTKPQYTYTLYTFYNSSCSARVRIACHLKSIPLQYKYIDLLTSGQNAPSYAALNPSEFVPLLVVTDSASGDEVARISQSTAILEYLEETVPDAACRLLPTDALARAQVRELWGVIACDTQPVTNQRIVKYLKAHDQGGWEQEWQSHFLLKG</sequence>
<keyword evidence="2" id="KW-0808">Transferase</keyword>
<dbReference type="GO" id="GO:0006559">
    <property type="term" value="P:L-phenylalanine catabolic process"/>
    <property type="evidence" value="ECO:0007669"/>
    <property type="project" value="TreeGrafter"/>
</dbReference>
<dbReference type="SUPFAM" id="SSF52833">
    <property type="entry name" value="Thioredoxin-like"/>
    <property type="match status" value="1"/>
</dbReference>
<feature type="domain" description="GST N-terminal" evidence="1">
    <location>
        <begin position="10"/>
        <end position="98"/>
    </location>
</feature>
<dbReference type="OrthoDB" id="202840at2759"/>
<name>A0A0N1NWA5_9EURO</name>
<dbReference type="InterPro" id="IPR036249">
    <property type="entry name" value="Thioredoxin-like_sf"/>
</dbReference>
<dbReference type="Pfam" id="PF13409">
    <property type="entry name" value="GST_N_2"/>
    <property type="match status" value="1"/>
</dbReference>
<dbReference type="PANTHER" id="PTHR42673:SF4">
    <property type="entry name" value="MALEYLACETOACETATE ISOMERASE"/>
    <property type="match status" value="1"/>
</dbReference>
<dbReference type="EMBL" id="LFJN01000031">
    <property type="protein sequence ID" value="KPI36473.1"/>
    <property type="molecule type" value="Genomic_DNA"/>
</dbReference>
<dbReference type="GeneID" id="28734815"/>
<accession>A0A0N1NWA5</accession>
<gene>
    <name evidence="2" type="ORF">AB675_2926</name>
</gene>
<organism evidence="2 3">
    <name type="scientific">Cyphellophora attinorum</name>
    <dbReference type="NCBI Taxonomy" id="1664694"/>
    <lineage>
        <taxon>Eukaryota</taxon>
        <taxon>Fungi</taxon>
        <taxon>Dikarya</taxon>
        <taxon>Ascomycota</taxon>
        <taxon>Pezizomycotina</taxon>
        <taxon>Eurotiomycetes</taxon>
        <taxon>Chaetothyriomycetidae</taxon>
        <taxon>Chaetothyriales</taxon>
        <taxon>Cyphellophoraceae</taxon>
        <taxon>Cyphellophora</taxon>
    </lineage>
</organism>
<dbReference type="RefSeq" id="XP_017996436.1">
    <property type="nucleotide sequence ID" value="XM_018142935.1"/>
</dbReference>
<comment type="caution">
    <text evidence="2">The sequence shown here is derived from an EMBL/GenBank/DDBJ whole genome shotgun (WGS) entry which is preliminary data.</text>
</comment>